<keyword evidence="1" id="KW-0808">Transferase</keyword>
<dbReference type="GO" id="GO:0016301">
    <property type="term" value="F:kinase activity"/>
    <property type="evidence" value="ECO:0007669"/>
    <property type="project" value="UniProtKB-KW"/>
</dbReference>
<proteinExistence type="predicted"/>
<dbReference type="Proteomes" id="UP001180020">
    <property type="component" value="Unassembled WGS sequence"/>
</dbReference>
<dbReference type="SUPFAM" id="SSF56112">
    <property type="entry name" value="Protein kinase-like (PK-like)"/>
    <property type="match status" value="1"/>
</dbReference>
<dbReference type="InterPro" id="IPR011009">
    <property type="entry name" value="Kinase-like_dom_sf"/>
</dbReference>
<accession>A0AAV9EGF2</accession>
<dbReference type="AlphaFoldDB" id="A0AAV9EGF2"/>
<protein>
    <submittedName>
        <fullName evidence="1">Cyclin-dependent kinase B1-1</fullName>
    </submittedName>
</protein>
<reference evidence="1" key="1">
    <citation type="journal article" date="2023" name="Nat. Commun.">
        <title>Diploid and tetraploid genomes of Acorus and the evolution of monocots.</title>
        <authorList>
            <person name="Ma L."/>
            <person name="Liu K.W."/>
            <person name="Li Z."/>
            <person name="Hsiao Y.Y."/>
            <person name="Qi Y."/>
            <person name="Fu T."/>
            <person name="Tang G.D."/>
            <person name="Zhang D."/>
            <person name="Sun W.H."/>
            <person name="Liu D.K."/>
            <person name="Li Y."/>
            <person name="Chen G.Z."/>
            <person name="Liu X.D."/>
            <person name="Liao X.Y."/>
            <person name="Jiang Y.T."/>
            <person name="Yu X."/>
            <person name="Hao Y."/>
            <person name="Huang J."/>
            <person name="Zhao X.W."/>
            <person name="Ke S."/>
            <person name="Chen Y.Y."/>
            <person name="Wu W.L."/>
            <person name="Hsu J.L."/>
            <person name="Lin Y.F."/>
            <person name="Huang M.D."/>
            <person name="Li C.Y."/>
            <person name="Huang L."/>
            <person name="Wang Z.W."/>
            <person name="Zhao X."/>
            <person name="Zhong W.Y."/>
            <person name="Peng D.H."/>
            <person name="Ahmad S."/>
            <person name="Lan S."/>
            <person name="Zhang J.S."/>
            <person name="Tsai W.C."/>
            <person name="Van de Peer Y."/>
            <person name="Liu Z.J."/>
        </authorList>
    </citation>
    <scope>NUCLEOTIDE SEQUENCE</scope>
    <source>
        <strain evidence="1">CP</strain>
    </source>
</reference>
<keyword evidence="1" id="KW-0418">Kinase</keyword>
<organism evidence="1 2">
    <name type="scientific">Acorus calamus</name>
    <name type="common">Sweet flag</name>
    <dbReference type="NCBI Taxonomy" id="4465"/>
    <lineage>
        <taxon>Eukaryota</taxon>
        <taxon>Viridiplantae</taxon>
        <taxon>Streptophyta</taxon>
        <taxon>Embryophyta</taxon>
        <taxon>Tracheophyta</taxon>
        <taxon>Spermatophyta</taxon>
        <taxon>Magnoliopsida</taxon>
        <taxon>Liliopsida</taxon>
        <taxon>Acoraceae</taxon>
        <taxon>Acorus</taxon>
    </lineage>
</organism>
<keyword evidence="2" id="KW-1185">Reference proteome</keyword>
<evidence type="ECO:0000313" key="1">
    <source>
        <dbReference type="EMBL" id="KAK1312748.1"/>
    </source>
</evidence>
<sequence length="82" mass="9620">MTGQRLLGTPTLKQWPGLKYLMFERKNYKRSMPIPLALVFPNMDQNGLDLLSRLLEFDPAKRISAEEALDHPYFDSLDKFQY</sequence>
<reference evidence="1" key="2">
    <citation type="submission" date="2023-06" db="EMBL/GenBank/DDBJ databases">
        <authorList>
            <person name="Ma L."/>
            <person name="Liu K.-W."/>
            <person name="Li Z."/>
            <person name="Hsiao Y.-Y."/>
            <person name="Qi Y."/>
            <person name="Fu T."/>
            <person name="Tang G."/>
            <person name="Zhang D."/>
            <person name="Sun W.-H."/>
            <person name="Liu D.-K."/>
            <person name="Li Y."/>
            <person name="Chen G.-Z."/>
            <person name="Liu X.-D."/>
            <person name="Liao X.-Y."/>
            <person name="Jiang Y.-T."/>
            <person name="Yu X."/>
            <person name="Hao Y."/>
            <person name="Huang J."/>
            <person name="Zhao X.-W."/>
            <person name="Ke S."/>
            <person name="Chen Y.-Y."/>
            <person name="Wu W.-L."/>
            <person name="Hsu J.-L."/>
            <person name="Lin Y.-F."/>
            <person name="Huang M.-D."/>
            <person name="Li C.-Y."/>
            <person name="Huang L."/>
            <person name="Wang Z.-W."/>
            <person name="Zhao X."/>
            <person name="Zhong W.-Y."/>
            <person name="Peng D.-H."/>
            <person name="Ahmad S."/>
            <person name="Lan S."/>
            <person name="Zhang J.-S."/>
            <person name="Tsai W.-C."/>
            <person name="Van De Peer Y."/>
            <person name="Liu Z.-J."/>
        </authorList>
    </citation>
    <scope>NUCLEOTIDE SEQUENCE</scope>
    <source>
        <strain evidence="1">CP</strain>
        <tissue evidence="1">Leaves</tissue>
    </source>
</reference>
<evidence type="ECO:0000313" key="2">
    <source>
        <dbReference type="Proteomes" id="UP001180020"/>
    </source>
</evidence>
<gene>
    <name evidence="1" type="primary">CDKB1-1</name>
    <name evidence="1" type="ORF">QJS10_CPA07g01380</name>
</gene>
<dbReference type="Gene3D" id="1.10.510.10">
    <property type="entry name" value="Transferase(Phosphotransferase) domain 1"/>
    <property type="match status" value="1"/>
</dbReference>
<dbReference type="EMBL" id="JAUJYO010000007">
    <property type="protein sequence ID" value="KAK1312748.1"/>
    <property type="molecule type" value="Genomic_DNA"/>
</dbReference>
<comment type="caution">
    <text evidence="1">The sequence shown here is derived from an EMBL/GenBank/DDBJ whole genome shotgun (WGS) entry which is preliminary data.</text>
</comment>
<name>A0AAV9EGF2_ACOCL</name>